<evidence type="ECO:0000259" key="10">
    <source>
        <dbReference type="Pfam" id="PF21082"/>
    </source>
</evidence>
<dbReference type="InterPro" id="IPR052702">
    <property type="entry name" value="MscS-like_channel"/>
</dbReference>
<dbReference type="InterPro" id="IPR023408">
    <property type="entry name" value="MscS_beta-dom_sf"/>
</dbReference>
<organism evidence="11 12">
    <name type="scientific">Cysteiniphilum litorale</name>
    <dbReference type="NCBI Taxonomy" id="2056700"/>
    <lineage>
        <taxon>Bacteria</taxon>
        <taxon>Pseudomonadati</taxon>
        <taxon>Pseudomonadota</taxon>
        <taxon>Gammaproteobacteria</taxon>
        <taxon>Thiotrichales</taxon>
        <taxon>Fastidiosibacteraceae</taxon>
        <taxon>Cysteiniphilum</taxon>
    </lineage>
</organism>
<dbReference type="Proteomes" id="UP000636949">
    <property type="component" value="Unassembled WGS sequence"/>
</dbReference>
<dbReference type="SUPFAM" id="SSF82689">
    <property type="entry name" value="Mechanosensitive channel protein MscS (YggB), C-terminal domain"/>
    <property type="match status" value="1"/>
</dbReference>
<evidence type="ECO:0000256" key="4">
    <source>
        <dbReference type="ARBA" id="ARBA00022692"/>
    </source>
</evidence>
<dbReference type="SUPFAM" id="SSF82861">
    <property type="entry name" value="Mechanosensitive channel protein MscS (YggB), transmembrane region"/>
    <property type="match status" value="1"/>
</dbReference>
<evidence type="ECO:0000259" key="9">
    <source>
        <dbReference type="Pfam" id="PF00924"/>
    </source>
</evidence>
<dbReference type="EMBL" id="BMJS01000001">
    <property type="protein sequence ID" value="GGF86893.1"/>
    <property type="molecule type" value="Genomic_DNA"/>
</dbReference>
<name>A0A8J3E7Y3_9GAMM</name>
<keyword evidence="6 7" id="KW-0472">Membrane</keyword>
<feature type="transmembrane region" description="Helical" evidence="7">
    <location>
        <begin position="210"/>
        <end position="227"/>
    </location>
</feature>
<keyword evidence="12" id="KW-1185">Reference proteome</keyword>
<feature type="transmembrane region" description="Helical" evidence="7">
    <location>
        <begin position="528"/>
        <end position="555"/>
    </location>
</feature>
<dbReference type="Gene3D" id="2.30.30.60">
    <property type="match status" value="1"/>
</dbReference>
<comment type="similarity">
    <text evidence="2">Belongs to the MscS (TC 1.A.23) family.</text>
</comment>
<evidence type="ECO:0000256" key="3">
    <source>
        <dbReference type="ARBA" id="ARBA00022475"/>
    </source>
</evidence>
<feature type="transmembrane region" description="Helical" evidence="7">
    <location>
        <begin position="328"/>
        <end position="350"/>
    </location>
</feature>
<sequence length="788" mass="91072">MFCRGLTAAFLLIFFSHVAFAQQLEDNNQPTMMAAHYDALLTAFNTDLHMTQTLLHDIKLRIYEPDISQKQYAFFAKQLDFVRQKFYQYQTELINERHKLSHELTHFEETSQPGSIRDLSNGIALFKRVHADINKLKEAQQQAQEIIKATNHLLLKLSDHERLINEIKELKSTPFMISPHSFITSFKEFNAYFNDTHFNKHQLVFPTNEQLILGALLLLLLLANMTYRKRLQAKLYFYLRHYVYHYIYLRVFSTYFNEISYLFTRSIFPACLLYLIYCIVFIDQDPLNIINTMVNALVLSLIFYVLFSTTIRNLLHLNSSENKSSHRYVRPLALVSSMIIFIEHINPIAFGFNIEPFLIDYAYARVFCMLILGIVQLILLIKLYLSYTKTHHFHSSRYGLLVLHFLLILYSLYVVMVLIGFGNLASIGFYKLLQSLWVIYIASQIARLIAFLLTPLSALKLQRIAPRKKHTKARAIVVYHWLKLIGIIISYMSALLLITLLWGVEANELNAMIIYLFTTPFPISDNQIFSVIHIINALAIFLICYVALLIIKWMIQRLIIHYLTIETGTKYALDKCLNYLVFIFAIVILIYAMGVSTHALTFIISGLSIGIGFALQDVIKNFFSGFILLIERPIKVGDMVHCGNDLGFVKHINIRTTIIETFDKNTLVIPNSLLINDKLSNETINPLSRASISIGVGYNSNPEEVRNILLQVAENNQYVFDDPKPSVKFNDFGDSALIFVLKAFVNKLEQSKAEDSLRHEIFAAFKVHNIDIPFPQLDIQFKNMRRPS</sequence>
<keyword evidence="4 7" id="KW-0812">Transmembrane</keyword>
<feature type="chain" id="PRO_5035329169" description="Mechanosensitive ion channel" evidence="8">
    <location>
        <begin position="22"/>
        <end position="788"/>
    </location>
</feature>
<dbReference type="AlphaFoldDB" id="A0A8J3E7Y3"/>
<evidence type="ECO:0000256" key="5">
    <source>
        <dbReference type="ARBA" id="ARBA00022989"/>
    </source>
</evidence>
<comment type="caution">
    <text evidence="11">The sequence shown here is derived from an EMBL/GenBank/DDBJ whole genome shotgun (WGS) entry which is preliminary data.</text>
</comment>
<proteinExistence type="inferred from homology"/>
<dbReference type="InterPro" id="IPR011014">
    <property type="entry name" value="MscS_channel_TM-2"/>
</dbReference>
<evidence type="ECO:0000313" key="12">
    <source>
        <dbReference type="Proteomes" id="UP000636949"/>
    </source>
</evidence>
<dbReference type="InterPro" id="IPR049278">
    <property type="entry name" value="MS_channel_C"/>
</dbReference>
<dbReference type="Gene3D" id="3.30.70.100">
    <property type="match status" value="1"/>
</dbReference>
<feature type="domain" description="Mechanosensitive ion channel MscS" evidence="9">
    <location>
        <begin position="617"/>
        <end position="681"/>
    </location>
</feature>
<evidence type="ECO:0000256" key="8">
    <source>
        <dbReference type="SAM" id="SignalP"/>
    </source>
</evidence>
<dbReference type="PANTHER" id="PTHR30347:SF1">
    <property type="entry name" value="MECHANOSENSITIVE CHANNEL MSCK"/>
    <property type="match status" value="1"/>
</dbReference>
<evidence type="ECO:0000256" key="2">
    <source>
        <dbReference type="ARBA" id="ARBA00008017"/>
    </source>
</evidence>
<feature type="transmembrane region" description="Helical" evidence="7">
    <location>
        <begin position="362"/>
        <end position="385"/>
    </location>
</feature>
<dbReference type="GO" id="GO:0005886">
    <property type="term" value="C:plasma membrane"/>
    <property type="evidence" value="ECO:0007669"/>
    <property type="project" value="UniProtKB-SubCell"/>
</dbReference>
<keyword evidence="8" id="KW-0732">Signal</keyword>
<reference evidence="11" key="2">
    <citation type="submission" date="2020-09" db="EMBL/GenBank/DDBJ databases">
        <authorList>
            <person name="Sun Q."/>
            <person name="Zhou Y."/>
        </authorList>
    </citation>
    <scope>NUCLEOTIDE SEQUENCE</scope>
    <source>
        <strain evidence="11">CGMCC 1.15758</strain>
    </source>
</reference>
<feature type="transmembrane region" description="Helical" evidence="7">
    <location>
        <begin position="288"/>
        <end position="307"/>
    </location>
</feature>
<dbReference type="InterPro" id="IPR010920">
    <property type="entry name" value="LSM_dom_sf"/>
</dbReference>
<dbReference type="InterPro" id="IPR006685">
    <property type="entry name" value="MscS_channel_2nd"/>
</dbReference>
<feature type="signal peptide" evidence="8">
    <location>
        <begin position="1"/>
        <end position="21"/>
    </location>
</feature>
<feature type="domain" description="Mechanosensitive ion channel MscS C-terminal" evidence="10">
    <location>
        <begin position="691"/>
        <end position="772"/>
    </location>
</feature>
<keyword evidence="5 7" id="KW-1133">Transmembrane helix</keyword>
<feature type="transmembrane region" description="Helical" evidence="7">
    <location>
        <begin position="576"/>
        <end position="593"/>
    </location>
</feature>
<dbReference type="GO" id="GO:0008381">
    <property type="term" value="F:mechanosensitive monoatomic ion channel activity"/>
    <property type="evidence" value="ECO:0007669"/>
    <property type="project" value="UniProtKB-ARBA"/>
</dbReference>
<evidence type="ECO:0008006" key="13">
    <source>
        <dbReference type="Google" id="ProtNLM"/>
    </source>
</evidence>
<dbReference type="Gene3D" id="1.10.287.1260">
    <property type="match status" value="1"/>
</dbReference>
<evidence type="ECO:0000256" key="7">
    <source>
        <dbReference type="SAM" id="Phobius"/>
    </source>
</evidence>
<evidence type="ECO:0000256" key="1">
    <source>
        <dbReference type="ARBA" id="ARBA00004651"/>
    </source>
</evidence>
<accession>A0A8J3E7Y3</accession>
<dbReference type="SUPFAM" id="SSF50182">
    <property type="entry name" value="Sm-like ribonucleoproteins"/>
    <property type="match status" value="1"/>
</dbReference>
<evidence type="ECO:0000313" key="11">
    <source>
        <dbReference type="EMBL" id="GGF86893.1"/>
    </source>
</evidence>
<feature type="transmembrane region" description="Helical" evidence="7">
    <location>
        <begin position="480"/>
        <end position="502"/>
    </location>
</feature>
<evidence type="ECO:0000256" key="6">
    <source>
        <dbReference type="ARBA" id="ARBA00023136"/>
    </source>
</evidence>
<feature type="transmembrane region" description="Helical" evidence="7">
    <location>
        <begin position="397"/>
        <end position="425"/>
    </location>
</feature>
<dbReference type="InterPro" id="IPR006686">
    <property type="entry name" value="MscS_channel_CS"/>
</dbReference>
<gene>
    <name evidence="11" type="ORF">GCM10010995_00260</name>
</gene>
<protein>
    <recommendedName>
        <fullName evidence="13">Mechanosensitive ion channel</fullName>
    </recommendedName>
</protein>
<dbReference type="PANTHER" id="PTHR30347">
    <property type="entry name" value="POTASSIUM CHANNEL RELATED"/>
    <property type="match status" value="1"/>
</dbReference>
<keyword evidence="3" id="KW-1003">Cell membrane</keyword>
<reference evidence="11" key="1">
    <citation type="journal article" date="2014" name="Int. J. Syst. Evol. Microbiol.">
        <title>Complete genome sequence of Corynebacterium casei LMG S-19264T (=DSM 44701T), isolated from a smear-ripened cheese.</title>
        <authorList>
            <consortium name="US DOE Joint Genome Institute (JGI-PGF)"/>
            <person name="Walter F."/>
            <person name="Albersmeier A."/>
            <person name="Kalinowski J."/>
            <person name="Ruckert C."/>
        </authorList>
    </citation>
    <scope>NUCLEOTIDE SEQUENCE</scope>
    <source>
        <strain evidence="11">CGMCC 1.15758</strain>
    </source>
</reference>
<dbReference type="InterPro" id="IPR011066">
    <property type="entry name" value="MscS_channel_C_sf"/>
</dbReference>
<dbReference type="PROSITE" id="PS01246">
    <property type="entry name" value="UPF0003"/>
    <property type="match status" value="1"/>
</dbReference>
<dbReference type="Pfam" id="PF21082">
    <property type="entry name" value="MS_channel_3rd"/>
    <property type="match status" value="1"/>
</dbReference>
<dbReference type="Pfam" id="PF00924">
    <property type="entry name" value="MS_channel_2nd"/>
    <property type="match status" value="1"/>
</dbReference>
<feature type="transmembrane region" description="Helical" evidence="7">
    <location>
        <begin position="262"/>
        <end position="282"/>
    </location>
</feature>
<feature type="transmembrane region" description="Helical" evidence="7">
    <location>
        <begin position="437"/>
        <end position="459"/>
    </location>
</feature>
<comment type="subcellular location">
    <subcellularLocation>
        <location evidence="1">Cell membrane</location>
        <topology evidence="1">Multi-pass membrane protein</topology>
    </subcellularLocation>
</comment>